<name>A0A4Q1HGC4_9BURK</name>
<comment type="caution">
    <text evidence="2">The sequence shown here is derived from an EMBL/GenBank/DDBJ whole genome shotgun (WGS) entry which is preliminary data.</text>
</comment>
<dbReference type="Proteomes" id="UP000290849">
    <property type="component" value="Unassembled WGS sequence"/>
</dbReference>
<feature type="compositionally biased region" description="Low complexity" evidence="1">
    <location>
        <begin position="43"/>
        <end position="57"/>
    </location>
</feature>
<gene>
    <name evidence="2" type="ORF">C7R54_20290</name>
</gene>
<protein>
    <recommendedName>
        <fullName evidence="4">Nucleotide pyrophosphatase</fullName>
    </recommendedName>
</protein>
<keyword evidence="3" id="KW-1185">Reference proteome</keyword>
<sequence length="754" mass="77253">MEPLIQDLKEKNKTRSRRLGRAIVMSLALAIALAGCFDGGSDSSSASSAAPASPDTGTGTGPGAGTGTGTDDTPAQAGVSRVLVVGLDGVTYGALQAGLANNTLPNFARLKVSLAYSGGAPGGQTQQANLHTPGWATLLSGNWANLHQVTSDATGLAIQGGSVFEALKAKGTGANGAAVASANIAGLLASQHDSNALDTLYDCSGSAVADDCVTQQALGLIAGTYTTVVAQYHAATDVALAYGVNSSSYANSVKRLDDAIGRLLAETAKKPDDKWLVVLTSAYGLSATGSVDGLPLLPESTTFIALNQAFNNAAGVNAAAPATLSALYAYPSIADVTPTVLAYFNATPPPAAYTLYGSELVGDQAVSQLNVALSTTNFNQPGANATLSWTAPDTGAISVLRDGEVIATLPAGTARYVDNGLRDYITGLYRQGGTHTVGYTVQAGAGGGLRAIRSAPLSYVPILASVANGLFVYYPFGDTLPAIDAKGSSTLGLFASDLDPAAGVVVDGPFGANSHGLKVSLKYTDAGNQEGYALTFNGQALDPTNAAAPVFSVGFWTRIPRDSCIVGGDYPLMGNKNFKSGANPGFAMAIYGVAAGTGCTLRVNFADNTNRVDSSAAVSNNQWVYAAVTFDGVSKMANWYVYDPILGLRTGALNGASIDMSKLYTGLNAAPISGKNGYASWGLGTDGTGMYYYNQTDANRPKWNVATGGVTTATPSRDYDAAFTELAFWNRLLTPAEVASIYQSQMPLSTVLGN</sequence>
<evidence type="ECO:0000256" key="1">
    <source>
        <dbReference type="SAM" id="MobiDB-lite"/>
    </source>
</evidence>
<dbReference type="RefSeq" id="WP_129152256.1">
    <property type="nucleotide sequence ID" value="NZ_JBHSDO010000017.1"/>
</dbReference>
<evidence type="ECO:0000313" key="2">
    <source>
        <dbReference type="EMBL" id="RXN86088.1"/>
    </source>
</evidence>
<dbReference type="Gene3D" id="3.40.720.10">
    <property type="entry name" value="Alkaline Phosphatase, subunit A"/>
    <property type="match status" value="2"/>
</dbReference>
<evidence type="ECO:0000313" key="3">
    <source>
        <dbReference type="Proteomes" id="UP000290849"/>
    </source>
</evidence>
<feature type="region of interest" description="Disordered" evidence="1">
    <location>
        <begin position="43"/>
        <end position="75"/>
    </location>
</feature>
<accession>A0A4Q1HGC4</accession>
<dbReference type="InterPro" id="IPR017850">
    <property type="entry name" value="Alkaline_phosphatase_core_sf"/>
</dbReference>
<dbReference type="SUPFAM" id="SSF49899">
    <property type="entry name" value="Concanavalin A-like lectins/glucanases"/>
    <property type="match status" value="1"/>
</dbReference>
<dbReference type="InterPro" id="IPR013320">
    <property type="entry name" value="ConA-like_dom_sf"/>
</dbReference>
<dbReference type="SUPFAM" id="SSF53649">
    <property type="entry name" value="Alkaline phosphatase-like"/>
    <property type="match status" value="1"/>
</dbReference>
<feature type="compositionally biased region" description="Gly residues" evidence="1">
    <location>
        <begin position="58"/>
        <end position="68"/>
    </location>
</feature>
<dbReference type="OrthoDB" id="1956004at2"/>
<organism evidence="2 3">
    <name type="scientific">Achromobacter aloeverae</name>
    <dbReference type="NCBI Taxonomy" id="1750518"/>
    <lineage>
        <taxon>Bacteria</taxon>
        <taxon>Pseudomonadati</taxon>
        <taxon>Pseudomonadota</taxon>
        <taxon>Betaproteobacteria</taxon>
        <taxon>Burkholderiales</taxon>
        <taxon>Alcaligenaceae</taxon>
        <taxon>Achromobacter</taxon>
    </lineage>
</organism>
<dbReference type="EMBL" id="PYAL01000006">
    <property type="protein sequence ID" value="RXN86088.1"/>
    <property type="molecule type" value="Genomic_DNA"/>
</dbReference>
<proteinExistence type="predicted"/>
<evidence type="ECO:0008006" key="4">
    <source>
        <dbReference type="Google" id="ProtNLM"/>
    </source>
</evidence>
<reference evidence="2 3" key="1">
    <citation type="journal article" date="2017" name="Int. J. Syst. Evol. Microbiol.">
        <title>Achromobacter aloeverae sp. nov., isolated from the root of Aloe vera (L.) Burm.f.</title>
        <authorList>
            <person name="Kuncharoen N."/>
            <person name="Muramatsu Y."/>
            <person name="Shibata C."/>
            <person name="Kamakura Y."/>
            <person name="Nakagawa Y."/>
            <person name="Tanasupawat S."/>
        </authorList>
    </citation>
    <scope>NUCLEOTIDE SEQUENCE [LARGE SCALE GENOMIC DNA]</scope>
    <source>
        <strain evidence="2 3">AVA-1</strain>
    </source>
</reference>
<dbReference type="AlphaFoldDB" id="A0A4Q1HGC4"/>
<dbReference type="Gene3D" id="2.60.120.200">
    <property type="match status" value="1"/>
</dbReference>